<accession>A0ABW6LIQ6</accession>
<gene>
    <name evidence="1" type="ORF">ACFYM3_27545</name>
</gene>
<dbReference type="InterPro" id="IPR011990">
    <property type="entry name" value="TPR-like_helical_dom_sf"/>
</dbReference>
<dbReference type="EMBL" id="JBIAFP010000018">
    <property type="protein sequence ID" value="MFE9228317.1"/>
    <property type="molecule type" value="Genomic_DNA"/>
</dbReference>
<proteinExistence type="predicted"/>
<protein>
    <submittedName>
        <fullName evidence="1">Tetratricopeptide repeat protein</fullName>
    </submittedName>
</protein>
<dbReference type="Gene3D" id="1.25.40.10">
    <property type="entry name" value="Tetratricopeptide repeat domain"/>
    <property type="match status" value="2"/>
</dbReference>
<name>A0ABW6LIQ6_9ACTN</name>
<dbReference type="SUPFAM" id="SSF48452">
    <property type="entry name" value="TPR-like"/>
    <property type="match status" value="2"/>
</dbReference>
<reference evidence="1 2" key="1">
    <citation type="submission" date="2024-10" db="EMBL/GenBank/DDBJ databases">
        <title>The Natural Products Discovery Center: Release of the First 8490 Sequenced Strains for Exploring Actinobacteria Biosynthetic Diversity.</title>
        <authorList>
            <person name="Kalkreuter E."/>
            <person name="Kautsar S.A."/>
            <person name="Yang D."/>
            <person name="Bader C.D."/>
            <person name="Teijaro C.N."/>
            <person name="Fluegel L."/>
            <person name="Davis C.M."/>
            <person name="Simpson J.R."/>
            <person name="Lauterbach L."/>
            <person name="Steele A.D."/>
            <person name="Gui C."/>
            <person name="Meng S."/>
            <person name="Li G."/>
            <person name="Viehrig K."/>
            <person name="Ye F."/>
            <person name="Su P."/>
            <person name="Kiefer A.F."/>
            <person name="Nichols A."/>
            <person name="Cepeda A.J."/>
            <person name="Yan W."/>
            <person name="Fan B."/>
            <person name="Jiang Y."/>
            <person name="Adhikari A."/>
            <person name="Zheng C.-J."/>
            <person name="Schuster L."/>
            <person name="Cowan T.M."/>
            <person name="Smanski M.J."/>
            <person name="Chevrette M.G."/>
            <person name="De Carvalho L.P.S."/>
            <person name="Shen B."/>
        </authorList>
    </citation>
    <scope>NUCLEOTIDE SEQUENCE [LARGE SCALE GENOMIC DNA]</scope>
    <source>
        <strain evidence="1 2">NPDC007066</strain>
    </source>
</reference>
<keyword evidence="2" id="KW-1185">Reference proteome</keyword>
<comment type="caution">
    <text evidence="1">The sequence shown here is derived from an EMBL/GenBank/DDBJ whole genome shotgun (WGS) entry which is preliminary data.</text>
</comment>
<evidence type="ECO:0000313" key="1">
    <source>
        <dbReference type="EMBL" id="MFE9228317.1"/>
    </source>
</evidence>
<dbReference type="Proteomes" id="UP001601288">
    <property type="component" value="Unassembled WGS sequence"/>
</dbReference>
<evidence type="ECO:0000313" key="2">
    <source>
        <dbReference type="Proteomes" id="UP001601288"/>
    </source>
</evidence>
<sequence>MSEITDFDALREAMAENSEQPEGPARNTRAEELLTAAEKLNIPLAVIEALGHQLKVYNYSSEKGKMFVPFARLLRMWDERPEDFDEYETHSLHWVFKWVSSGMLDQPHIPLASIEKWLGEMEHRYRLAGHSERAVRSAEHSVAAHVGDMARAERAYAAWLAADRDAMADCHACELHGQGWWQAEQGRDAEALELWRSVLEGEYTCAHEPHTALASCLVPLVRLGRLDEARACHLRGFRLVRAMESMRGAYADHVEFCALTGNEARGLELLAERPAYFTDDGQPRSRLDFMSVVALLMDRLTVLGLGDRQVPGPAGREWTARELAAHAREEALALAARFDERNGTAHVSERARARMAQQPLVERLPLGVRSVRPAPPPAPAAPAVPATGQPDLPALLAEARRLSDHLRPNAVEAWAAAAGAAEGVELDPRDRAEMADHEAMALGPEGAGLFERAAALYAEAGDPGEALAARARGAYVRALAGDVDGAAVAVTGLYDEALALYAADGTGIRQTASVVMSRARILTRRAHGGEGDGVVLAEAEAAVREVLALVDGRTGQDVRLAARVAEAQAMLGELAGLAGDLETAAELFARGAAAFVAAGLPWFAVEYEARLASLAHHLGDVAGAERALRAALEHGGAQLEAPGRAQLHLQLAEVVGGRGDAVEAAEHALAAAHWADEAGESATLGAWARQQLGGFLLRQGRWAEAAEVLEAALPDLTAETHGDGAVVQTQWWLGDCLSELGEHRAAAERRLQAAEIARHWPEQHDHATLAHLAGESLGQAGLAAEADQAYARAGDLWRSLGNTYGLIRSLRARAWLALRAEDGLDEARGLMAEAVRECETAREAAPDEESRQQLVAELGHTHGQFGDLLTRSAVEDAEDAWVRDLFEEALTQVVQAVDVFTSLGDGALHSRTGAELAAGRLEADLGRPADAVARARAVLAAYEGYDGAVTGDGNGEAEAVRARRAEAEQLLHLLTERPH</sequence>
<dbReference type="RefSeq" id="WP_358283039.1">
    <property type="nucleotide sequence ID" value="NZ_JBEYGJ010000015.1"/>
</dbReference>
<organism evidence="1 2">
    <name type="scientific">Streptomyces massasporeus</name>
    <dbReference type="NCBI Taxonomy" id="67324"/>
    <lineage>
        <taxon>Bacteria</taxon>
        <taxon>Bacillati</taxon>
        <taxon>Actinomycetota</taxon>
        <taxon>Actinomycetes</taxon>
        <taxon>Kitasatosporales</taxon>
        <taxon>Streptomycetaceae</taxon>
        <taxon>Streptomyces</taxon>
    </lineage>
</organism>